<sequence length="259" mass="26219">MKKYITVAALLAAGSAFANADVVTIAEGFFGSEGSTSATFKGGQWGKPFNGIWTADSDASGGVFGAETDSFTDVYNYGLSGGAAGWSAGTLYYGTSSNSQIGDAANAPMLTVSEGSASITNIAVTGKGATVAVIQNTISAADLQSVTDLSLSFTVGSDPVDVAVFYLANGGGAYDVKRLGLGKYSSEGAQSLTLDYSAIDATKDGTFVVAVRNVGSSWTYVGANDLTWSGTSAIPEPSAFGLLAGLGALALVASRRRRK</sequence>
<keyword evidence="1" id="KW-0732">Signal</keyword>
<dbReference type="Proteomes" id="UP000886812">
    <property type="component" value="Unassembled WGS sequence"/>
</dbReference>
<dbReference type="InterPro" id="IPR013424">
    <property type="entry name" value="Ice-binding_C"/>
</dbReference>
<feature type="chain" id="PRO_5038800327" evidence="1">
    <location>
        <begin position="21"/>
        <end position="259"/>
    </location>
</feature>
<gene>
    <name evidence="3" type="ORF">IAC75_05105</name>
</gene>
<reference evidence="3" key="2">
    <citation type="journal article" date="2021" name="PeerJ">
        <title>Extensive microbial diversity within the chicken gut microbiome revealed by metagenomics and culture.</title>
        <authorList>
            <person name="Gilroy R."/>
            <person name="Ravi A."/>
            <person name="Getino M."/>
            <person name="Pursley I."/>
            <person name="Horton D.L."/>
            <person name="Alikhan N.F."/>
            <person name="Baker D."/>
            <person name="Gharbi K."/>
            <person name="Hall N."/>
            <person name="Watson M."/>
            <person name="Adriaenssens E.M."/>
            <person name="Foster-Nyarko E."/>
            <person name="Jarju S."/>
            <person name="Secka A."/>
            <person name="Antonio M."/>
            <person name="Oren A."/>
            <person name="Chaudhuri R.R."/>
            <person name="La Ragione R."/>
            <person name="Hildebrand F."/>
            <person name="Pallen M.J."/>
        </authorList>
    </citation>
    <scope>NUCLEOTIDE SEQUENCE</scope>
    <source>
        <strain evidence="3">10669</strain>
    </source>
</reference>
<evidence type="ECO:0000313" key="4">
    <source>
        <dbReference type="Proteomes" id="UP000886812"/>
    </source>
</evidence>
<proteinExistence type="predicted"/>
<evidence type="ECO:0000256" key="1">
    <source>
        <dbReference type="SAM" id="SignalP"/>
    </source>
</evidence>
<comment type="caution">
    <text evidence="3">The sequence shown here is derived from an EMBL/GenBank/DDBJ whole genome shotgun (WGS) entry which is preliminary data.</text>
</comment>
<feature type="domain" description="Ice-binding protein C-terminal" evidence="2">
    <location>
        <begin position="233"/>
        <end position="257"/>
    </location>
</feature>
<accession>A0A9D1T1F1</accession>
<evidence type="ECO:0000313" key="3">
    <source>
        <dbReference type="EMBL" id="HIV04510.1"/>
    </source>
</evidence>
<dbReference type="Pfam" id="PF07589">
    <property type="entry name" value="PEP-CTERM"/>
    <property type="match status" value="1"/>
</dbReference>
<reference evidence="3" key="1">
    <citation type="submission" date="2020-10" db="EMBL/GenBank/DDBJ databases">
        <authorList>
            <person name="Gilroy R."/>
        </authorList>
    </citation>
    <scope>NUCLEOTIDE SEQUENCE</scope>
    <source>
        <strain evidence="3">10669</strain>
    </source>
</reference>
<dbReference type="EMBL" id="DVOG01000132">
    <property type="protein sequence ID" value="HIV04510.1"/>
    <property type="molecule type" value="Genomic_DNA"/>
</dbReference>
<feature type="signal peptide" evidence="1">
    <location>
        <begin position="1"/>
        <end position="20"/>
    </location>
</feature>
<dbReference type="NCBIfam" id="TIGR02595">
    <property type="entry name" value="PEP_CTERM"/>
    <property type="match status" value="1"/>
</dbReference>
<organism evidence="3 4">
    <name type="scientific">Candidatus Spyradosoma merdigallinarum</name>
    <dbReference type="NCBI Taxonomy" id="2840950"/>
    <lineage>
        <taxon>Bacteria</taxon>
        <taxon>Pseudomonadati</taxon>
        <taxon>Verrucomicrobiota</taxon>
        <taxon>Opitutia</taxon>
        <taxon>Opitutia incertae sedis</taxon>
        <taxon>Candidatus Spyradosoma</taxon>
    </lineage>
</organism>
<evidence type="ECO:0000259" key="2">
    <source>
        <dbReference type="Pfam" id="PF07589"/>
    </source>
</evidence>
<dbReference type="AlphaFoldDB" id="A0A9D1T1F1"/>
<name>A0A9D1T1F1_9BACT</name>
<protein>
    <submittedName>
        <fullName evidence="3">PEP-CTERM sorting domain-containing protein</fullName>
    </submittedName>
</protein>